<dbReference type="Pfam" id="PF13340">
    <property type="entry name" value="DUF4096"/>
    <property type="match status" value="1"/>
</dbReference>
<dbReference type="PANTHER" id="PTHR46637:SF1">
    <property type="entry name" value="BLL5188 PROTEIN"/>
    <property type="match status" value="1"/>
</dbReference>
<protein>
    <submittedName>
        <fullName evidence="2">IS5 family transposase</fullName>
    </submittedName>
</protein>
<comment type="caution">
    <text evidence="2">The sequence shown here is derived from an EMBL/GenBank/DDBJ whole genome shotgun (WGS) entry which is preliminary data.</text>
</comment>
<dbReference type="AlphaFoldDB" id="A0A939JG71"/>
<dbReference type="Proteomes" id="UP000664144">
    <property type="component" value="Unassembled WGS sequence"/>
</dbReference>
<evidence type="ECO:0000313" key="2">
    <source>
        <dbReference type="EMBL" id="MBO0361182.1"/>
    </source>
</evidence>
<proteinExistence type="predicted"/>
<accession>A0A939JG71</accession>
<evidence type="ECO:0000259" key="1">
    <source>
        <dbReference type="Pfam" id="PF13340"/>
    </source>
</evidence>
<dbReference type="NCBIfam" id="NF033580">
    <property type="entry name" value="transpos_IS5_3"/>
    <property type="match status" value="1"/>
</dbReference>
<gene>
    <name evidence="2" type="ORF">J0X19_24715</name>
</gene>
<name>A0A939JG71_9BACT</name>
<dbReference type="InterPro" id="IPR025161">
    <property type="entry name" value="IS402-like_dom"/>
</dbReference>
<reference evidence="2" key="1">
    <citation type="submission" date="2021-03" db="EMBL/GenBank/DDBJ databases">
        <authorList>
            <person name="Kim M.K."/>
        </authorList>
    </citation>
    <scope>NUCLEOTIDE SEQUENCE</scope>
    <source>
        <strain evidence="2">BT186</strain>
    </source>
</reference>
<organism evidence="2 3">
    <name type="scientific">Hymenobacter telluris</name>
    <dbReference type="NCBI Taxonomy" id="2816474"/>
    <lineage>
        <taxon>Bacteria</taxon>
        <taxon>Pseudomonadati</taxon>
        <taxon>Bacteroidota</taxon>
        <taxon>Cytophagia</taxon>
        <taxon>Cytophagales</taxon>
        <taxon>Hymenobacteraceae</taxon>
        <taxon>Hymenobacter</taxon>
    </lineage>
</organism>
<feature type="domain" description="Insertion element IS402-like" evidence="1">
    <location>
        <begin position="6"/>
        <end position="75"/>
    </location>
</feature>
<keyword evidence="3" id="KW-1185">Reference proteome</keyword>
<evidence type="ECO:0000313" key="3">
    <source>
        <dbReference type="Proteomes" id="UP000664144"/>
    </source>
</evidence>
<sequence>MRRHELTEREWKLVEAHTVGRLGAGRDNRLFVNAVLYRVRTGCAWRDLPERFGPWNTVARRFRRWALAGVWQALFHAVQEPDYAWVLVDSTTAKAHKAAAGQKKARPQPKH</sequence>
<dbReference type="PANTHER" id="PTHR46637">
    <property type="entry name" value="TIS1421-TRANSPOSASE PROTEIN A"/>
    <property type="match status" value="1"/>
</dbReference>
<dbReference type="InterPro" id="IPR052909">
    <property type="entry name" value="Transposase_6_like"/>
</dbReference>
<dbReference type="EMBL" id="JAFLQZ010000045">
    <property type="protein sequence ID" value="MBO0361182.1"/>
    <property type="molecule type" value="Genomic_DNA"/>
</dbReference>